<dbReference type="OrthoDB" id="10261027at2759"/>
<evidence type="ECO:0000256" key="2">
    <source>
        <dbReference type="ARBA" id="ARBA00022741"/>
    </source>
</evidence>
<dbReference type="EMBL" id="CAJNOC010000284">
    <property type="protein sequence ID" value="CAF0738767.1"/>
    <property type="molecule type" value="Genomic_DNA"/>
</dbReference>
<dbReference type="SMART" id="SM00220">
    <property type="entry name" value="S_TKc"/>
    <property type="match status" value="1"/>
</dbReference>
<feature type="coiled-coil region" evidence="6">
    <location>
        <begin position="297"/>
        <end position="386"/>
    </location>
</feature>
<keyword evidence="3 4" id="KW-0067">ATP-binding</keyword>
<protein>
    <recommendedName>
        <fullName evidence="7">Protein kinase domain-containing protein</fullName>
    </recommendedName>
</protein>
<proteinExistence type="inferred from homology"/>
<feature type="binding site" evidence="4">
    <location>
        <position position="44"/>
    </location>
    <ligand>
        <name>ATP</name>
        <dbReference type="ChEBI" id="CHEBI:30616"/>
    </ligand>
</feature>
<dbReference type="PROSITE" id="PS00107">
    <property type="entry name" value="PROTEIN_KINASE_ATP"/>
    <property type="match status" value="1"/>
</dbReference>
<comment type="similarity">
    <text evidence="5">Belongs to the protein kinase superfamily.</text>
</comment>
<dbReference type="InterPro" id="IPR017441">
    <property type="entry name" value="Protein_kinase_ATP_BS"/>
</dbReference>
<keyword evidence="6" id="KW-0175">Coiled coil</keyword>
<keyword evidence="1 5" id="KW-0418">Kinase</keyword>
<dbReference type="AlphaFoldDB" id="A0A813NHC8"/>
<keyword evidence="1 5" id="KW-0723">Serine/threonine-protein kinase</keyword>
<dbReference type="GO" id="GO:0005524">
    <property type="term" value="F:ATP binding"/>
    <property type="evidence" value="ECO:0007669"/>
    <property type="project" value="UniProtKB-UniRule"/>
</dbReference>
<dbReference type="InterPro" id="IPR001245">
    <property type="entry name" value="Ser-Thr/Tyr_kinase_cat_dom"/>
</dbReference>
<dbReference type="InterPro" id="IPR011009">
    <property type="entry name" value="Kinase-like_dom_sf"/>
</dbReference>
<dbReference type="PANTHER" id="PTHR44329">
    <property type="entry name" value="SERINE/THREONINE-PROTEIN KINASE TNNI3K-RELATED"/>
    <property type="match status" value="1"/>
</dbReference>
<dbReference type="Proteomes" id="UP000663879">
    <property type="component" value="Unassembled WGS sequence"/>
</dbReference>
<accession>A0A813NHC8</accession>
<keyword evidence="2 4" id="KW-0547">Nucleotide-binding</keyword>
<gene>
    <name evidence="8" type="ORF">OXX778_LOCUS3274</name>
</gene>
<dbReference type="PRINTS" id="PR00109">
    <property type="entry name" value="TYRKINASE"/>
</dbReference>
<evidence type="ECO:0000256" key="6">
    <source>
        <dbReference type="SAM" id="Coils"/>
    </source>
</evidence>
<dbReference type="InterPro" id="IPR008271">
    <property type="entry name" value="Ser/Thr_kinase_AS"/>
</dbReference>
<evidence type="ECO:0000313" key="9">
    <source>
        <dbReference type="Proteomes" id="UP000663879"/>
    </source>
</evidence>
<evidence type="ECO:0000259" key="7">
    <source>
        <dbReference type="PROSITE" id="PS50011"/>
    </source>
</evidence>
<name>A0A813NHC8_9BILA</name>
<dbReference type="SUPFAM" id="SSF56112">
    <property type="entry name" value="Protein kinase-like (PK-like)"/>
    <property type="match status" value="1"/>
</dbReference>
<dbReference type="Gene3D" id="1.10.510.10">
    <property type="entry name" value="Transferase(Phosphotransferase) domain 1"/>
    <property type="match status" value="1"/>
</dbReference>
<evidence type="ECO:0000256" key="3">
    <source>
        <dbReference type="ARBA" id="ARBA00022840"/>
    </source>
</evidence>
<evidence type="ECO:0000256" key="5">
    <source>
        <dbReference type="RuleBase" id="RU000304"/>
    </source>
</evidence>
<dbReference type="PROSITE" id="PS50011">
    <property type="entry name" value="PROTEIN_KINASE_DOM"/>
    <property type="match status" value="1"/>
</dbReference>
<reference evidence="8" key="1">
    <citation type="submission" date="2021-02" db="EMBL/GenBank/DDBJ databases">
        <authorList>
            <person name="Nowell W R."/>
        </authorList>
    </citation>
    <scope>NUCLEOTIDE SEQUENCE</scope>
    <source>
        <strain evidence="8">Ploen Becks lab</strain>
    </source>
</reference>
<dbReference type="InterPro" id="IPR051681">
    <property type="entry name" value="Ser/Thr_Kinases-Pseudokinases"/>
</dbReference>
<dbReference type="InterPro" id="IPR000719">
    <property type="entry name" value="Prot_kinase_dom"/>
</dbReference>
<dbReference type="InterPro" id="IPR014897">
    <property type="entry name" value="PBCV_basic_adap"/>
</dbReference>
<dbReference type="PROSITE" id="PS00108">
    <property type="entry name" value="PROTEIN_KINASE_ST"/>
    <property type="match status" value="1"/>
</dbReference>
<organism evidence="8 9">
    <name type="scientific">Brachionus calyciflorus</name>
    <dbReference type="NCBI Taxonomy" id="104777"/>
    <lineage>
        <taxon>Eukaryota</taxon>
        <taxon>Metazoa</taxon>
        <taxon>Spiralia</taxon>
        <taxon>Gnathifera</taxon>
        <taxon>Rotifera</taxon>
        <taxon>Eurotatoria</taxon>
        <taxon>Monogononta</taxon>
        <taxon>Pseudotrocha</taxon>
        <taxon>Ploima</taxon>
        <taxon>Brachionidae</taxon>
        <taxon>Brachionus</taxon>
    </lineage>
</organism>
<comment type="caution">
    <text evidence="8">The sequence shown here is derived from an EMBL/GenBank/DDBJ whole genome shotgun (WGS) entry which is preliminary data.</text>
</comment>
<evidence type="ECO:0000256" key="1">
    <source>
        <dbReference type="ARBA" id="ARBA00022527"/>
    </source>
</evidence>
<dbReference type="Pfam" id="PF08789">
    <property type="entry name" value="PBCV_basic_adap"/>
    <property type="match status" value="1"/>
</dbReference>
<keyword evidence="9" id="KW-1185">Reference proteome</keyword>
<evidence type="ECO:0000256" key="4">
    <source>
        <dbReference type="PROSITE-ProRule" id="PRU10141"/>
    </source>
</evidence>
<keyword evidence="1 5" id="KW-0808">Transferase</keyword>
<dbReference type="Pfam" id="PF07714">
    <property type="entry name" value="PK_Tyr_Ser-Thr"/>
    <property type="match status" value="1"/>
</dbReference>
<dbReference type="GO" id="GO:0004674">
    <property type="term" value="F:protein serine/threonine kinase activity"/>
    <property type="evidence" value="ECO:0007669"/>
    <property type="project" value="UniProtKB-KW"/>
</dbReference>
<feature type="domain" description="Protein kinase" evidence="7">
    <location>
        <begin position="16"/>
        <end position="269"/>
    </location>
</feature>
<evidence type="ECO:0000313" key="8">
    <source>
        <dbReference type="EMBL" id="CAF0738767.1"/>
    </source>
</evidence>
<sequence>MFEAKTGIHLIDPSEISFGDEIGDGATAVVYKANYNRQCVAVKKFIGSCPMNLKKQMKNELDILSKIKHENIIKMFGYCDKRDSTFIVFEFMEGGSLFDLLMSEEKNINNCSLVKDICNGMDFLHSNSVLHLDLKSPNVLLNKTKSCAKITDFGIARISTLTTLNSTAAKTNRAKGSIRWMSPEVSKGMDGTRKSDVWAFGCILLEFITRQIPFASITDDAFFLILQNDKAELPIKPKIYSIIMASILCKCLERNPSNRPTFDQLSKLLEKSTTKDFEIDNSNKILKQDTINTISDLNKLIENIKISEEDRTKKIEEKANELAKQKEREKEIELKLKNEIAKLRMEQMEKNLEEERKRNEDLNKRVEKMNENLEKLRLNEISSQRQNEYMGSSTGFSNWSDSYGSNIFSPPINSFYQQSSIPSYNQTRSGRPTGEFFVSSGSRNGREIFQGPRGGLFIYTGTGNKSYIKK</sequence>